<name>A0A6G1EMT5_9ORYZ</name>
<gene>
    <name evidence="1" type="ORF">E2562_018736</name>
</gene>
<protein>
    <submittedName>
        <fullName evidence="1">Uncharacterized protein</fullName>
    </submittedName>
</protein>
<dbReference type="PANTHER" id="PTHR35546">
    <property type="entry name" value="F-BOX PROTEIN INTERACTION DOMAIN PROTEIN-RELATED"/>
    <property type="match status" value="1"/>
</dbReference>
<evidence type="ECO:0000313" key="1">
    <source>
        <dbReference type="EMBL" id="KAF0925934.1"/>
    </source>
</evidence>
<proteinExistence type="predicted"/>
<sequence length="121" mass="13995">RRSISHPNHRHLLPWYHLHNAIAGSSNYKSFTNITGEDRPLIDPSFPFLPKCDDLELVDNYNGILLSHCWRQRRFDYLVVNPVTKHWVVLPDSGWSDKRPTARLVFDPAVSSSHLHVEGNT</sequence>
<dbReference type="OrthoDB" id="605328at2759"/>
<accession>A0A6G1EMT5</accession>
<dbReference type="EMBL" id="SPHZ02000003">
    <property type="protein sequence ID" value="KAF0925934.1"/>
    <property type="molecule type" value="Genomic_DNA"/>
</dbReference>
<dbReference type="PANTHER" id="PTHR35546:SF105">
    <property type="entry name" value="OS05G0139200 PROTEIN"/>
    <property type="match status" value="1"/>
</dbReference>
<feature type="non-terminal residue" evidence="1">
    <location>
        <position position="1"/>
    </location>
</feature>
<comment type="caution">
    <text evidence="1">The sequence shown here is derived from an EMBL/GenBank/DDBJ whole genome shotgun (WGS) entry which is preliminary data.</text>
</comment>
<reference evidence="1 2" key="1">
    <citation type="submission" date="2019-11" db="EMBL/GenBank/DDBJ databases">
        <title>Whole genome sequence of Oryza granulata.</title>
        <authorList>
            <person name="Li W."/>
        </authorList>
    </citation>
    <scope>NUCLEOTIDE SEQUENCE [LARGE SCALE GENOMIC DNA]</scope>
    <source>
        <strain evidence="2">cv. Menghai</strain>
        <tissue evidence="1">Leaf</tissue>
    </source>
</reference>
<dbReference type="InterPro" id="IPR055290">
    <property type="entry name" value="At3g26010-like"/>
</dbReference>
<dbReference type="Proteomes" id="UP000479710">
    <property type="component" value="Unassembled WGS sequence"/>
</dbReference>
<dbReference type="AlphaFoldDB" id="A0A6G1EMT5"/>
<keyword evidence="2" id="KW-1185">Reference proteome</keyword>
<organism evidence="1 2">
    <name type="scientific">Oryza meyeriana var. granulata</name>
    <dbReference type="NCBI Taxonomy" id="110450"/>
    <lineage>
        <taxon>Eukaryota</taxon>
        <taxon>Viridiplantae</taxon>
        <taxon>Streptophyta</taxon>
        <taxon>Embryophyta</taxon>
        <taxon>Tracheophyta</taxon>
        <taxon>Spermatophyta</taxon>
        <taxon>Magnoliopsida</taxon>
        <taxon>Liliopsida</taxon>
        <taxon>Poales</taxon>
        <taxon>Poaceae</taxon>
        <taxon>BOP clade</taxon>
        <taxon>Oryzoideae</taxon>
        <taxon>Oryzeae</taxon>
        <taxon>Oryzinae</taxon>
        <taxon>Oryza</taxon>
        <taxon>Oryza meyeriana</taxon>
    </lineage>
</organism>
<evidence type="ECO:0000313" key="2">
    <source>
        <dbReference type="Proteomes" id="UP000479710"/>
    </source>
</evidence>